<gene>
    <name evidence="1" type="ORF">LZC94_13600</name>
</gene>
<evidence type="ECO:0000313" key="2">
    <source>
        <dbReference type="Proteomes" id="UP001370348"/>
    </source>
</evidence>
<dbReference type="Proteomes" id="UP001370348">
    <property type="component" value="Chromosome"/>
</dbReference>
<protein>
    <submittedName>
        <fullName evidence="1">Uncharacterized protein</fullName>
    </submittedName>
</protein>
<sequence>MERSTRRLGIRWTIGDVSDAGFEALRWSIEGAHRVFPDAERVVYVNTLATAEARRRCGPVTGLVAWRSATHEVPRWLAAHLDDGFAEGVAWKLAPVRAFPDRHELSLDNDVILWSLPAAIASWLRDEGSCLLAEDVRACFGRFAPQCGNEPRNLGIRGLPPGFDLEQAMQRVLAQWPGKLASELDEQGLQVAAIGSGAPTHVVPLRDVTICSPFPPHLPRLGACGAHFCGVNTKKLGWTVDGRSAERVLHDHWAALRGAVAARATRAHPACSPY</sequence>
<dbReference type="EMBL" id="CP089984">
    <property type="protein sequence ID" value="WXB18284.1"/>
    <property type="molecule type" value="Genomic_DNA"/>
</dbReference>
<name>A0ABZ2M6Z3_9BACT</name>
<organism evidence="1 2">
    <name type="scientific">Pendulispora albinea</name>
    <dbReference type="NCBI Taxonomy" id="2741071"/>
    <lineage>
        <taxon>Bacteria</taxon>
        <taxon>Pseudomonadati</taxon>
        <taxon>Myxococcota</taxon>
        <taxon>Myxococcia</taxon>
        <taxon>Myxococcales</taxon>
        <taxon>Sorangiineae</taxon>
        <taxon>Pendulisporaceae</taxon>
        <taxon>Pendulispora</taxon>
    </lineage>
</organism>
<reference evidence="1 2" key="1">
    <citation type="submission" date="2021-12" db="EMBL/GenBank/DDBJ databases">
        <title>Discovery of the Pendulisporaceae a myxobacterial family with distinct sporulation behavior and unique specialized metabolism.</title>
        <authorList>
            <person name="Garcia R."/>
            <person name="Popoff A."/>
            <person name="Bader C.D."/>
            <person name="Loehr J."/>
            <person name="Walesch S."/>
            <person name="Walt C."/>
            <person name="Boldt J."/>
            <person name="Bunk B."/>
            <person name="Haeckl F.J.F.P.J."/>
            <person name="Gunesch A.P."/>
            <person name="Birkelbach J."/>
            <person name="Nuebel U."/>
            <person name="Pietschmann T."/>
            <person name="Bach T."/>
            <person name="Mueller R."/>
        </authorList>
    </citation>
    <scope>NUCLEOTIDE SEQUENCE [LARGE SCALE GENOMIC DNA]</scope>
    <source>
        <strain evidence="1 2">MSr11954</strain>
    </source>
</reference>
<keyword evidence="2" id="KW-1185">Reference proteome</keyword>
<accession>A0ABZ2M6Z3</accession>
<evidence type="ECO:0000313" key="1">
    <source>
        <dbReference type="EMBL" id="WXB18284.1"/>
    </source>
</evidence>
<proteinExistence type="predicted"/>
<dbReference type="RefSeq" id="WP_394827927.1">
    <property type="nucleotide sequence ID" value="NZ_CP089984.1"/>
</dbReference>